<feature type="compositionally biased region" description="Basic and acidic residues" evidence="1">
    <location>
        <begin position="139"/>
        <end position="150"/>
    </location>
</feature>
<proteinExistence type="predicted"/>
<evidence type="ECO:0000313" key="2">
    <source>
        <dbReference type="EMBL" id="CAB0041131.1"/>
    </source>
</evidence>
<dbReference type="EMBL" id="CADCXV010001092">
    <property type="protein sequence ID" value="CAB0041131.1"/>
    <property type="molecule type" value="Genomic_DNA"/>
</dbReference>
<name>A0A6H5IW68_9HYME</name>
<evidence type="ECO:0000313" key="3">
    <source>
        <dbReference type="Proteomes" id="UP000479190"/>
    </source>
</evidence>
<organism evidence="2 3">
    <name type="scientific">Trichogramma brassicae</name>
    <dbReference type="NCBI Taxonomy" id="86971"/>
    <lineage>
        <taxon>Eukaryota</taxon>
        <taxon>Metazoa</taxon>
        <taxon>Ecdysozoa</taxon>
        <taxon>Arthropoda</taxon>
        <taxon>Hexapoda</taxon>
        <taxon>Insecta</taxon>
        <taxon>Pterygota</taxon>
        <taxon>Neoptera</taxon>
        <taxon>Endopterygota</taxon>
        <taxon>Hymenoptera</taxon>
        <taxon>Apocrita</taxon>
        <taxon>Proctotrupomorpha</taxon>
        <taxon>Chalcidoidea</taxon>
        <taxon>Trichogrammatidae</taxon>
        <taxon>Trichogramma</taxon>
    </lineage>
</organism>
<feature type="region of interest" description="Disordered" evidence="1">
    <location>
        <begin position="95"/>
        <end position="171"/>
    </location>
</feature>
<evidence type="ECO:0000256" key="1">
    <source>
        <dbReference type="SAM" id="MobiDB-lite"/>
    </source>
</evidence>
<reference evidence="2 3" key="1">
    <citation type="submission" date="2020-02" db="EMBL/GenBank/DDBJ databases">
        <authorList>
            <person name="Ferguson B K."/>
        </authorList>
    </citation>
    <scope>NUCLEOTIDE SEQUENCE [LARGE SCALE GENOMIC DNA]</scope>
</reference>
<feature type="region of interest" description="Disordered" evidence="1">
    <location>
        <begin position="251"/>
        <end position="280"/>
    </location>
</feature>
<gene>
    <name evidence="2" type="ORF">TBRA_LOCUS12810</name>
</gene>
<feature type="compositionally biased region" description="Polar residues" evidence="1">
    <location>
        <begin position="262"/>
        <end position="273"/>
    </location>
</feature>
<feature type="region of interest" description="Disordered" evidence="1">
    <location>
        <begin position="300"/>
        <end position="332"/>
    </location>
</feature>
<feature type="compositionally biased region" description="Low complexity" evidence="1">
    <location>
        <begin position="300"/>
        <end position="310"/>
    </location>
</feature>
<dbReference type="AlphaFoldDB" id="A0A6H5IW68"/>
<protein>
    <submittedName>
        <fullName evidence="2">Uncharacterized protein</fullName>
    </submittedName>
</protein>
<dbReference type="Proteomes" id="UP000479190">
    <property type="component" value="Unassembled WGS sequence"/>
</dbReference>
<sequence length="358" mass="40012">MTDDRREQSSKSGELYILYAQRHGTSDVQAGVELKNGAMFLAELGVRGIRASDCVMGARGGEHERPQADAALAGRVSFCMILFINEKEFSMSKIPQIGVSRPAESEREKRPPPNPPREDPPAADGQWRGRGTRQIPRADGARGHGQDKPTRSSYRKPALPKRVGSRTSRTTQSEIVELPALWRSDRDLWFLKRRRRTPQATWHHRALKDKEPSQLLLQMRTLDRRNESQKRSTVRRTMARLLPNSNAEVLTDHQKNRPLMSSRPSQTSYTPSGPSVLGHRRFGDRVETGIRQGALALSSSNSLGAGNRRSSALRSSNDSKFKRAKLSNVRSPSLEVALAQELQPRFAVKTLAQPNNAS</sequence>
<accession>A0A6H5IW68</accession>
<feature type="compositionally biased region" description="Basic and acidic residues" evidence="1">
    <location>
        <begin position="103"/>
        <end position="120"/>
    </location>
</feature>
<keyword evidence="3" id="KW-1185">Reference proteome</keyword>